<organism evidence="3 4">
    <name type="scientific">Thiolapillus brandeum</name>
    <dbReference type="NCBI Taxonomy" id="1076588"/>
    <lineage>
        <taxon>Bacteria</taxon>
        <taxon>Pseudomonadati</taxon>
        <taxon>Pseudomonadota</taxon>
        <taxon>Gammaproteobacteria</taxon>
        <taxon>Chromatiales</taxon>
        <taxon>Sedimenticolaceae</taxon>
        <taxon>Thiolapillus</taxon>
    </lineage>
</organism>
<feature type="transmembrane region" description="Helical" evidence="1">
    <location>
        <begin position="185"/>
        <end position="207"/>
    </location>
</feature>
<feature type="transmembrane region" description="Helical" evidence="1">
    <location>
        <begin position="68"/>
        <end position="91"/>
    </location>
</feature>
<dbReference type="RefSeq" id="WP_041065120.1">
    <property type="nucleotide sequence ID" value="NZ_AP012273.1"/>
</dbReference>
<sequence>MASVDTLIALEKQGTSARIYLDALTGLRGIAALWVALWHLWGFAGRPAYGLDVAGLHLDLTPLVRTGWAGVDIFFVLSGFVLGLAFCQAWLNNRPPVKPAEYFRRRLLRVLPAYYAQIIVLIVVTLLLGAGFPPVGDVLAQLLMVHNIFGSPATQLNPVFWTLPVEFDFYLLLPLMALSITPPRWYRLLLGAMLLVLVYRYTMFHFVLRDMPVGLKSWWLNQLPGRLDQFVAGMLAAWLFSLAREKGYEASMLYQWRRGLLVAGLSGFAALAWYIHALQPIGAVNALGLTYWGGHWSLFVWNSLAGLSIAMVVLALALGIRWANMLLANRSVIYLGLISYSLYLWHFPVIKWMHQAHLPRLFENAPLFNSLVWAVLPVLLISSLSYWYVERPFLRIRHRQPKS</sequence>
<feature type="transmembrane region" description="Helical" evidence="1">
    <location>
        <begin position="112"/>
        <end position="132"/>
    </location>
</feature>
<proteinExistence type="predicted"/>
<keyword evidence="1" id="KW-1133">Transmembrane helix</keyword>
<evidence type="ECO:0000313" key="3">
    <source>
        <dbReference type="EMBL" id="BAO43441.1"/>
    </source>
</evidence>
<dbReference type="PANTHER" id="PTHR23028">
    <property type="entry name" value="ACETYLTRANSFERASE"/>
    <property type="match status" value="1"/>
</dbReference>
<dbReference type="AlphaFoldDB" id="A0A7U6GGY8"/>
<name>A0A7U6GGY8_9GAMM</name>
<feature type="transmembrane region" description="Helical" evidence="1">
    <location>
        <begin position="256"/>
        <end position="276"/>
    </location>
</feature>
<feature type="transmembrane region" description="Helical" evidence="1">
    <location>
        <begin position="227"/>
        <end position="244"/>
    </location>
</feature>
<evidence type="ECO:0000259" key="2">
    <source>
        <dbReference type="Pfam" id="PF01757"/>
    </source>
</evidence>
<keyword evidence="4" id="KW-1185">Reference proteome</keyword>
<dbReference type="KEGG" id="tbn:TBH_C0496"/>
<dbReference type="InterPro" id="IPR050879">
    <property type="entry name" value="Acyltransferase_3"/>
</dbReference>
<keyword evidence="1" id="KW-0472">Membrane</keyword>
<dbReference type="OrthoDB" id="9767863at2"/>
<dbReference type="Pfam" id="PF01757">
    <property type="entry name" value="Acyl_transf_3"/>
    <property type="match status" value="1"/>
</dbReference>
<dbReference type="InterPro" id="IPR002656">
    <property type="entry name" value="Acyl_transf_3_dom"/>
</dbReference>
<dbReference type="EMBL" id="AP012273">
    <property type="protein sequence ID" value="BAO43441.1"/>
    <property type="molecule type" value="Genomic_DNA"/>
</dbReference>
<evidence type="ECO:0000313" key="4">
    <source>
        <dbReference type="Proteomes" id="UP000031631"/>
    </source>
</evidence>
<dbReference type="Proteomes" id="UP000031631">
    <property type="component" value="Chromosome"/>
</dbReference>
<feature type="transmembrane region" description="Helical" evidence="1">
    <location>
        <begin position="20"/>
        <end position="41"/>
    </location>
</feature>
<feature type="transmembrane region" description="Helical" evidence="1">
    <location>
        <begin position="370"/>
        <end position="389"/>
    </location>
</feature>
<accession>A0A7U6GGY8</accession>
<dbReference type="PANTHER" id="PTHR23028:SF53">
    <property type="entry name" value="ACYL_TRANSF_3 DOMAIN-CONTAINING PROTEIN"/>
    <property type="match status" value="1"/>
</dbReference>
<feature type="transmembrane region" description="Helical" evidence="1">
    <location>
        <begin position="159"/>
        <end position="178"/>
    </location>
</feature>
<dbReference type="GO" id="GO:0000271">
    <property type="term" value="P:polysaccharide biosynthetic process"/>
    <property type="evidence" value="ECO:0007669"/>
    <property type="project" value="TreeGrafter"/>
</dbReference>
<feature type="domain" description="Acyltransferase 3" evidence="2">
    <location>
        <begin position="23"/>
        <end position="382"/>
    </location>
</feature>
<keyword evidence="1" id="KW-0812">Transmembrane</keyword>
<protein>
    <recommendedName>
        <fullName evidence="2">Acyltransferase 3 domain-containing protein</fullName>
    </recommendedName>
</protein>
<feature type="transmembrane region" description="Helical" evidence="1">
    <location>
        <begin position="332"/>
        <end position="350"/>
    </location>
</feature>
<evidence type="ECO:0000256" key="1">
    <source>
        <dbReference type="SAM" id="Phobius"/>
    </source>
</evidence>
<dbReference type="GO" id="GO:0016020">
    <property type="term" value="C:membrane"/>
    <property type="evidence" value="ECO:0007669"/>
    <property type="project" value="TreeGrafter"/>
</dbReference>
<gene>
    <name evidence="3" type="ORF">TBH_C0496</name>
</gene>
<reference evidence="3 4" key="1">
    <citation type="journal article" date="2014" name="PLoS ONE">
        <title>Physiological and genomic features of a novel sulfur-oxidizing gammaproteobacterium belonging to a previously uncultivated symbiotic lineage isolated from a hydrothermal vent.</title>
        <authorList>
            <person name="Nunoura T."/>
            <person name="Takaki Y."/>
            <person name="Kazama H."/>
            <person name="Kakuta J."/>
            <person name="Shimamura S."/>
            <person name="Makita H."/>
            <person name="Hirai M."/>
            <person name="Miyazaki M."/>
            <person name="Takai K."/>
        </authorList>
    </citation>
    <scope>NUCLEOTIDE SEQUENCE [LARGE SCALE GENOMIC DNA]</scope>
    <source>
        <strain evidence="3 4">Hiromi1</strain>
    </source>
</reference>
<dbReference type="GO" id="GO:0016747">
    <property type="term" value="F:acyltransferase activity, transferring groups other than amino-acyl groups"/>
    <property type="evidence" value="ECO:0007669"/>
    <property type="project" value="InterPro"/>
</dbReference>
<feature type="transmembrane region" description="Helical" evidence="1">
    <location>
        <begin position="296"/>
        <end position="320"/>
    </location>
</feature>